<evidence type="ECO:0000313" key="5">
    <source>
        <dbReference type="EMBL" id="MBE9376408.1"/>
    </source>
</evidence>
<proteinExistence type="predicted"/>
<dbReference type="EMBL" id="JADEYC010000042">
    <property type="protein sequence ID" value="MBE9376408.1"/>
    <property type="molecule type" value="Genomic_DNA"/>
</dbReference>
<accession>A0A929BE77</accession>
<protein>
    <submittedName>
        <fullName evidence="5">GPP34 family phosphoprotein</fullName>
    </submittedName>
</protein>
<keyword evidence="3" id="KW-0446">Lipid-binding</keyword>
<evidence type="ECO:0000256" key="4">
    <source>
        <dbReference type="ARBA" id="ARBA00023136"/>
    </source>
</evidence>
<gene>
    <name evidence="5" type="ORF">IQ251_18305</name>
</gene>
<organism evidence="5 6">
    <name type="scientific">Saccharopolyspora montiporae</name>
    <dbReference type="NCBI Taxonomy" id="2781240"/>
    <lineage>
        <taxon>Bacteria</taxon>
        <taxon>Bacillati</taxon>
        <taxon>Actinomycetota</taxon>
        <taxon>Actinomycetes</taxon>
        <taxon>Pseudonocardiales</taxon>
        <taxon>Pseudonocardiaceae</taxon>
        <taxon>Saccharopolyspora</taxon>
    </lineage>
</organism>
<dbReference type="InterPro" id="IPR008628">
    <property type="entry name" value="GPP34-like"/>
</dbReference>
<dbReference type="GO" id="GO:0070273">
    <property type="term" value="F:phosphatidylinositol-4-phosphate binding"/>
    <property type="evidence" value="ECO:0007669"/>
    <property type="project" value="InterPro"/>
</dbReference>
<evidence type="ECO:0000256" key="1">
    <source>
        <dbReference type="ARBA" id="ARBA00004255"/>
    </source>
</evidence>
<dbReference type="GO" id="GO:0005737">
    <property type="term" value="C:cytoplasm"/>
    <property type="evidence" value="ECO:0007669"/>
    <property type="project" value="UniProtKB-ARBA"/>
</dbReference>
<comment type="subcellular location">
    <subcellularLocation>
        <location evidence="1">Golgi apparatus membrane</location>
        <topology evidence="1">Peripheral membrane protein</topology>
        <orientation evidence="1">Cytoplasmic side</orientation>
    </subcellularLocation>
</comment>
<reference evidence="5" key="1">
    <citation type="submission" date="2020-10" db="EMBL/GenBank/DDBJ databases">
        <title>Diversity and distribution of actinomycetes associated with coral in the coast of Hainan.</title>
        <authorList>
            <person name="Li F."/>
        </authorList>
    </citation>
    <scope>NUCLEOTIDE SEQUENCE</scope>
    <source>
        <strain evidence="5">HNM0983</strain>
    </source>
</reference>
<evidence type="ECO:0000313" key="6">
    <source>
        <dbReference type="Proteomes" id="UP000598360"/>
    </source>
</evidence>
<keyword evidence="2" id="KW-0333">Golgi apparatus</keyword>
<dbReference type="Gene3D" id="1.10.3630.10">
    <property type="entry name" value="yeast vps74-n-term truncation variant domain like"/>
    <property type="match status" value="1"/>
</dbReference>
<dbReference type="InterPro" id="IPR038261">
    <property type="entry name" value="GPP34-like_sf"/>
</dbReference>
<name>A0A929BE77_9PSEU</name>
<dbReference type="Pfam" id="PF05719">
    <property type="entry name" value="GPP34"/>
    <property type="match status" value="1"/>
</dbReference>
<keyword evidence="4" id="KW-0472">Membrane</keyword>
<dbReference type="AlphaFoldDB" id="A0A929BE77"/>
<dbReference type="RefSeq" id="WP_193930049.1">
    <property type="nucleotide sequence ID" value="NZ_JADEYC010000042.1"/>
</dbReference>
<comment type="caution">
    <text evidence="5">The sequence shown here is derived from an EMBL/GenBank/DDBJ whole genome shotgun (WGS) entry which is preliminary data.</text>
</comment>
<sequence>MPQPLNLAEGLALSTFAPEGKPRFGRWERDAAAAAGWLVELELAGRIELNPLGVSAVDPTPAGEVQLDAVLQEIQQAEMQDLRGWALQLLAHDPGELTMGKLVERGIVSTERRGFLWINRTWYPELDPEPRREFLRGLQLADGAEPDRRTAAALVISDAGGIDRAVFPDISRAAFAARVDQVTGQQWRTPADRQLMRDLHLAVRTSANLGTDWPHAVRRG</sequence>
<keyword evidence="6" id="KW-1185">Reference proteome</keyword>
<evidence type="ECO:0000256" key="3">
    <source>
        <dbReference type="ARBA" id="ARBA00023121"/>
    </source>
</evidence>
<dbReference type="GO" id="GO:0012505">
    <property type="term" value="C:endomembrane system"/>
    <property type="evidence" value="ECO:0007669"/>
    <property type="project" value="UniProtKB-ARBA"/>
</dbReference>
<dbReference type="Proteomes" id="UP000598360">
    <property type="component" value="Unassembled WGS sequence"/>
</dbReference>
<evidence type="ECO:0000256" key="2">
    <source>
        <dbReference type="ARBA" id="ARBA00023034"/>
    </source>
</evidence>